<accession>A0A517SER1</accession>
<organism evidence="1 2">
    <name type="scientific">Caulifigura coniformis</name>
    <dbReference type="NCBI Taxonomy" id="2527983"/>
    <lineage>
        <taxon>Bacteria</taxon>
        <taxon>Pseudomonadati</taxon>
        <taxon>Planctomycetota</taxon>
        <taxon>Planctomycetia</taxon>
        <taxon>Planctomycetales</taxon>
        <taxon>Planctomycetaceae</taxon>
        <taxon>Caulifigura</taxon>
    </lineage>
</organism>
<sequence length="64" mass="7197">MAMARGRRDAEWNRFGWIAARILNAMGAKISDFRKILPFDQEESAPAPEVTGTVDDLNRMMGLT</sequence>
<reference evidence="1 2" key="1">
    <citation type="submission" date="2019-02" db="EMBL/GenBank/DDBJ databases">
        <title>Deep-cultivation of Planctomycetes and their phenomic and genomic characterization uncovers novel biology.</title>
        <authorList>
            <person name="Wiegand S."/>
            <person name="Jogler M."/>
            <person name="Boedeker C."/>
            <person name="Pinto D."/>
            <person name="Vollmers J."/>
            <person name="Rivas-Marin E."/>
            <person name="Kohn T."/>
            <person name="Peeters S.H."/>
            <person name="Heuer A."/>
            <person name="Rast P."/>
            <person name="Oberbeckmann S."/>
            <person name="Bunk B."/>
            <person name="Jeske O."/>
            <person name="Meyerdierks A."/>
            <person name="Storesund J.E."/>
            <person name="Kallscheuer N."/>
            <person name="Luecker S."/>
            <person name="Lage O.M."/>
            <person name="Pohl T."/>
            <person name="Merkel B.J."/>
            <person name="Hornburger P."/>
            <person name="Mueller R.-W."/>
            <person name="Bruemmer F."/>
            <person name="Labrenz M."/>
            <person name="Spormann A.M."/>
            <person name="Op den Camp H."/>
            <person name="Overmann J."/>
            <person name="Amann R."/>
            <person name="Jetten M.S.M."/>
            <person name="Mascher T."/>
            <person name="Medema M.H."/>
            <person name="Devos D.P."/>
            <person name="Kaster A.-K."/>
            <person name="Ovreas L."/>
            <person name="Rohde M."/>
            <person name="Galperin M.Y."/>
            <person name="Jogler C."/>
        </authorList>
    </citation>
    <scope>NUCLEOTIDE SEQUENCE [LARGE SCALE GENOMIC DNA]</scope>
    <source>
        <strain evidence="1 2">Pan44</strain>
    </source>
</reference>
<dbReference type="Proteomes" id="UP000315700">
    <property type="component" value="Chromosome"/>
</dbReference>
<dbReference type="RefSeq" id="WP_197454060.1">
    <property type="nucleotide sequence ID" value="NZ_CP036271.1"/>
</dbReference>
<proteinExistence type="predicted"/>
<dbReference type="InParanoid" id="A0A517SER1"/>
<protein>
    <submittedName>
        <fullName evidence="1">Uncharacterized protein</fullName>
    </submittedName>
</protein>
<keyword evidence="2" id="KW-1185">Reference proteome</keyword>
<evidence type="ECO:0000313" key="2">
    <source>
        <dbReference type="Proteomes" id="UP000315700"/>
    </source>
</evidence>
<name>A0A517SER1_9PLAN</name>
<dbReference type="KEGG" id="ccos:Pan44_26670"/>
<gene>
    <name evidence="1" type="ORF">Pan44_26670</name>
</gene>
<dbReference type="EMBL" id="CP036271">
    <property type="protein sequence ID" value="QDT54632.1"/>
    <property type="molecule type" value="Genomic_DNA"/>
</dbReference>
<dbReference type="AlphaFoldDB" id="A0A517SER1"/>
<evidence type="ECO:0000313" key="1">
    <source>
        <dbReference type="EMBL" id="QDT54632.1"/>
    </source>
</evidence>